<dbReference type="SUPFAM" id="SSF69304">
    <property type="entry name" value="Tricorn protease N-terminal domain"/>
    <property type="match status" value="1"/>
</dbReference>
<name>A0A1F6V9B4_9BACT</name>
<feature type="region of interest" description="Disordered" evidence="1">
    <location>
        <begin position="31"/>
        <end position="72"/>
    </location>
</feature>
<dbReference type="AlphaFoldDB" id="A0A1F6V9B4"/>
<evidence type="ECO:0000313" key="4">
    <source>
        <dbReference type="Proteomes" id="UP000177370"/>
    </source>
</evidence>
<feature type="transmembrane region" description="Helical" evidence="2">
    <location>
        <begin position="6"/>
        <end position="25"/>
    </location>
</feature>
<evidence type="ECO:0000256" key="2">
    <source>
        <dbReference type="SAM" id="Phobius"/>
    </source>
</evidence>
<feature type="region of interest" description="Disordered" evidence="1">
    <location>
        <begin position="102"/>
        <end position="134"/>
    </location>
</feature>
<accession>A0A1F6V9B4</accession>
<keyword evidence="2" id="KW-0472">Membrane</keyword>
<protein>
    <submittedName>
        <fullName evidence="3">Uncharacterized protein</fullName>
    </submittedName>
</protein>
<gene>
    <name evidence="3" type="ORF">A2647_03120</name>
</gene>
<proteinExistence type="predicted"/>
<comment type="caution">
    <text evidence="3">The sequence shown here is derived from an EMBL/GenBank/DDBJ whole genome shotgun (WGS) entry which is preliminary data.</text>
</comment>
<evidence type="ECO:0000313" key="3">
    <source>
        <dbReference type="EMBL" id="OGI66139.1"/>
    </source>
</evidence>
<organism evidence="3 4">
    <name type="scientific">Candidatus Nomurabacteria bacterium RIFCSPHIGHO2_01_FULL_40_24b</name>
    <dbReference type="NCBI Taxonomy" id="1801739"/>
    <lineage>
        <taxon>Bacteria</taxon>
        <taxon>Candidatus Nomuraibacteriota</taxon>
    </lineage>
</organism>
<sequence length="454" mass="49988">MSKRNFTLLIIILILGTVGFFVFLYSRGETPRGEGGEGTNFIARFNPFSNKKPAPEDTGPTEDTSSPIEDPEEKMLEVELKKVSSMEIAGFGVFTKERLKEMNPSPALPLSGEEENPAPPAKGGSGSLKPTPPPTEFATAVRYVARATGNIYQTFADKIIERKFSGTLIPKVYEAHFGNHGGSVVMRYLKGDEKTIETFFSVLPKEYLGGDATENNEIKGSFLPNNIKDISLSSDTSKIFYLFESESNLGESIIGTTLSLLDNKKVQIFDSPFTEWLSSWPNNKIITLSTKPSANTPGYMYSIDGVGKNLTKILGDINGLTTLTSPDGKLVLYSDNNLTSYIYHTDTKSSDLLGIKTLPEKCVWGGGSDIFYCAVPKLIGASQYPDTWYQGEESFSDQIWKIDVETGNATMIEDPIMALGGEDVDGIKLALDEGESYLFFVNKKDSFLWELKLK</sequence>
<evidence type="ECO:0000256" key="1">
    <source>
        <dbReference type="SAM" id="MobiDB-lite"/>
    </source>
</evidence>
<dbReference type="Proteomes" id="UP000177370">
    <property type="component" value="Unassembled WGS sequence"/>
</dbReference>
<keyword evidence="2" id="KW-1133">Transmembrane helix</keyword>
<dbReference type="EMBL" id="MFTP01000003">
    <property type="protein sequence ID" value="OGI66139.1"/>
    <property type="molecule type" value="Genomic_DNA"/>
</dbReference>
<reference evidence="3 4" key="1">
    <citation type="journal article" date="2016" name="Nat. Commun.">
        <title>Thousands of microbial genomes shed light on interconnected biogeochemical processes in an aquifer system.</title>
        <authorList>
            <person name="Anantharaman K."/>
            <person name="Brown C.T."/>
            <person name="Hug L.A."/>
            <person name="Sharon I."/>
            <person name="Castelle C.J."/>
            <person name="Probst A.J."/>
            <person name="Thomas B.C."/>
            <person name="Singh A."/>
            <person name="Wilkins M.J."/>
            <person name="Karaoz U."/>
            <person name="Brodie E.L."/>
            <person name="Williams K.H."/>
            <person name="Hubbard S.S."/>
            <person name="Banfield J.F."/>
        </authorList>
    </citation>
    <scope>NUCLEOTIDE SEQUENCE [LARGE SCALE GENOMIC DNA]</scope>
</reference>
<keyword evidence="2" id="KW-0812">Transmembrane</keyword>